<dbReference type="OrthoDB" id="657976at2"/>
<name>A0A2U2P9J3_9SPHI</name>
<gene>
    <name evidence="1" type="ORF">DDR33_24145</name>
</gene>
<evidence type="ECO:0000313" key="1">
    <source>
        <dbReference type="EMBL" id="PWG78066.1"/>
    </source>
</evidence>
<evidence type="ECO:0000313" key="2">
    <source>
        <dbReference type="Proteomes" id="UP000245647"/>
    </source>
</evidence>
<protein>
    <recommendedName>
        <fullName evidence="3">Peptidase S74 domain-containing protein</fullName>
    </recommendedName>
</protein>
<reference evidence="1 2" key="1">
    <citation type="submission" date="2018-04" db="EMBL/GenBank/DDBJ databases">
        <title>Pedobacter chongqingensis sp. nov., isolated from a rottenly hemp rope.</title>
        <authorList>
            <person name="Cai Y."/>
        </authorList>
    </citation>
    <scope>NUCLEOTIDE SEQUENCE [LARGE SCALE GENOMIC DNA]</scope>
    <source>
        <strain evidence="1 2">FJ4-8</strain>
    </source>
</reference>
<accession>A0A2U2P9J3</accession>
<dbReference type="EMBL" id="QEAS01000036">
    <property type="protein sequence ID" value="PWG78066.1"/>
    <property type="molecule type" value="Genomic_DNA"/>
</dbReference>
<keyword evidence="2" id="KW-1185">Reference proteome</keyword>
<sequence>MRISADGDVGIGTTNPTAKLTVAGNIHSREVKVSVDAGADYVFNEDYGLKSLSQVEEFVKTNRHLPEIAPAAQMQKEGLNLGEMNIVLLRKIEELTLYLIEQNKKLEKQELLINSLMENTVKAGK</sequence>
<dbReference type="AlphaFoldDB" id="A0A2U2P9J3"/>
<dbReference type="Proteomes" id="UP000245647">
    <property type="component" value="Unassembled WGS sequence"/>
</dbReference>
<proteinExistence type="predicted"/>
<dbReference type="RefSeq" id="WP_109418371.1">
    <property type="nucleotide sequence ID" value="NZ_QEAS01000036.1"/>
</dbReference>
<comment type="caution">
    <text evidence="1">The sequence shown here is derived from an EMBL/GenBank/DDBJ whole genome shotgun (WGS) entry which is preliminary data.</text>
</comment>
<evidence type="ECO:0008006" key="3">
    <source>
        <dbReference type="Google" id="ProtNLM"/>
    </source>
</evidence>
<organism evidence="1 2">
    <name type="scientific">Pararcticibacter amylolyticus</name>
    <dbReference type="NCBI Taxonomy" id="2173175"/>
    <lineage>
        <taxon>Bacteria</taxon>
        <taxon>Pseudomonadati</taxon>
        <taxon>Bacteroidota</taxon>
        <taxon>Sphingobacteriia</taxon>
        <taxon>Sphingobacteriales</taxon>
        <taxon>Sphingobacteriaceae</taxon>
        <taxon>Pararcticibacter</taxon>
    </lineage>
</organism>